<dbReference type="Proteomes" id="UP000298652">
    <property type="component" value="Chromosome 2"/>
</dbReference>
<name>A0A4U6VVF2_SETVI</name>
<protein>
    <submittedName>
        <fullName evidence="2">Uncharacterized protein</fullName>
    </submittedName>
</protein>
<gene>
    <name evidence="2" type="ORF">SEVIR_2G230800v2</name>
</gene>
<evidence type="ECO:0000313" key="3">
    <source>
        <dbReference type="Proteomes" id="UP000298652"/>
    </source>
</evidence>
<accession>A0A4U6VVF2</accession>
<evidence type="ECO:0000256" key="1">
    <source>
        <dbReference type="SAM" id="MobiDB-lite"/>
    </source>
</evidence>
<organism evidence="2 3">
    <name type="scientific">Setaria viridis</name>
    <name type="common">Green bristlegrass</name>
    <name type="synonym">Setaria italica subsp. viridis</name>
    <dbReference type="NCBI Taxonomy" id="4556"/>
    <lineage>
        <taxon>Eukaryota</taxon>
        <taxon>Viridiplantae</taxon>
        <taxon>Streptophyta</taxon>
        <taxon>Embryophyta</taxon>
        <taxon>Tracheophyta</taxon>
        <taxon>Spermatophyta</taxon>
        <taxon>Magnoliopsida</taxon>
        <taxon>Liliopsida</taxon>
        <taxon>Poales</taxon>
        <taxon>Poaceae</taxon>
        <taxon>PACMAD clade</taxon>
        <taxon>Panicoideae</taxon>
        <taxon>Panicodae</taxon>
        <taxon>Paniceae</taxon>
        <taxon>Cenchrinae</taxon>
        <taxon>Setaria</taxon>
    </lineage>
</organism>
<proteinExistence type="predicted"/>
<dbReference type="EMBL" id="CM016553">
    <property type="protein sequence ID" value="TKW33382.1"/>
    <property type="molecule type" value="Genomic_DNA"/>
</dbReference>
<dbReference type="Gramene" id="TKW33382">
    <property type="protein sequence ID" value="TKW33382"/>
    <property type="gene ID" value="SEVIR_2G230800v2"/>
</dbReference>
<keyword evidence="3" id="KW-1185">Reference proteome</keyword>
<evidence type="ECO:0000313" key="2">
    <source>
        <dbReference type="EMBL" id="TKW33382.1"/>
    </source>
</evidence>
<dbReference type="AlphaFoldDB" id="A0A4U6VVF2"/>
<reference evidence="2" key="1">
    <citation type="submission" date="2019-03" db="EMBL/GenBank/DDBJ databases">
        <title>WGS assembly of Setaria viridis.</title>
        <authorList>
            <person name="Huang P."/>
            <person name="Jenkins J."/>
            <person name="Grimwood J."/>
            <person name="Barry K."/>
            <person name="Healey A."/>
            <person name="Mamidi S."/>
            <person name="Sreedasyam A."/>
            <person name="Shu S."/>
            <person name="Feldman M."/>
            <person name="Wu J."/>
            <person name="Yu Y."/>
            <person name="Chen C."/>
            <person name="Johnson J."/>
            <person name="Rokhsar D."/>
            <person name="Baxter I."/>
            <person name="Schmutz J."/>
            <person name="Brutnell T."/>
            <person name="Kellogg E."/>
        </authorList>
    </citation>
    <scope>NUCLEOTIDE SEQUENCE [LARGE SCALE GENOMIC DNA]</scope>
</reference>
<feature type="compositionally biased region" description="Low complexity" evidence="1">
    <location>
        <begin position="84"/>
        <end position="102"/>
    </location>
</feature>
<feature type="region of interest" description="Disordered" evidence="1">
    <location>
        <begin position="1"/>
        <end position="126"/>
    </location>
</feature>
<sequence length="149" mass="15709">MKKPRPHPGNGVILAQPLHQVHPPTPLVDARASSPIESLLVPMSPIQPESDEEEEVKIESSTAERVPSKSVDLSPRAAEGEAPTPSESSTSSFSSGTQHSTTRSVAASGSHDSEEEEDPESSGIFFTLEDTKVAALRLNASNDSKLIGG</sequence>